<proteinExistence type="predicted"/>
<dbReference type="EMBL" id="QYZP01000002">
    <property type="protein sequence ID" value="RJN31911.1"/>
    <property type="molecule type" value="Genomic_DNA"/>
</dbReference>
<name>A0A3A4F2F6_9MICC</name>
<organism evidence="1 2">
    <name type="scientific">Nesterenkonia natronophila</name>
    <dbReference type="NCBI Taxonomy" id="2174932"/>
    <lineage>
        <taxon>Bacteria</taxon>
        <taxon>Bacillati</taxon>
        <taxon>Actinomycetota</taxon>
        <taxon>Actinomycetes</taxon>
        <taxon>Micrococcales</taxon>
        <taxon>Micrococcaceae</taxon>
        <taxon>Nesterenkonia</taxon>
    </lineage>
</organism>
<protein>
    <recommendedName>
        <fullName evidence="3">Type IV toxin-antitoxin system AbiEi family antitoxin domain-containing protein</fullName>
    </recommendedName>
</protein>
<dbReference type="Proteomes" id="UP000266615">
    <property type="component" value="Unassembled WGS sequence"/>
</dbReference>
<keyword evidence="2" id="KW-1185">Reference proteome</keyword>
<evidence type="ECO:0000313" key="2">
    <source>
        <dbReference type="Proteomes" id="UP000266615"/>
    </source>
</evidence>
<reference evidence="1 2" key="1">
    <citation type="submission" date="2018-09" db="EMBL/GenBank/DDBJ databases">
        <title>Nesterenkonia natronophila sp. nov., an alkaliphilic actinobacteriume isolated from a soda lake, and emended description of the genus Nesterenkonia.</title>
        <authorList>
            <person name="Menes R.J."/>
            <person name="Iriarte A."/>
        </authorList>
    </citation>
    <scope>NUCLEOTIDE SEQUENCE [LARGE SCALE GENOMIC DNA]</scope>
    <source>
        <strain evidence="1 2">M8</strain>
    </source>
</reference>
<gene>
    <name evidence="1" type="ORF">D3250_07305</name>
</gene>
<accession>A0A3A4F2F6</accession>
<evidence type="ECO:0000313" key="1">
    <source>
        <dbReference type="EMBL" id="RJN31911.1"/>
    </source>
</evidence>
<sequence length="374" mass="41864">MPQRSRIAQARVTGLDNAADRLRNRVNSAELVRVRRGCYIDASAWLRSPPWERHLIAAVAAGLSRETEIFCRETALALYGVPLLQTPDAVHLRTGNNGRTGRRPAAAITGAASRSALARAWHGTFGERPSGEAWLRRFNGVDTKRIQYPLPLRAEVRKGLNPLAEAEYQRALQRLAPPLLEHFNPGEVRLHAEPLELCVVDTACQADPAAAVVILDAVLAGRFTGRRVQRSAFDPWLACLPSARARARWDSALAFADPLAESPGESLSRVRIAQLGFRKPILQHSITASGGRHYRTDFCWPEARIVGEFDGHMKYTRAKALQDAEPAEVVVWEKTRERRIEQQGYRVVRWDWADLRSPETLRRLLDDYGVPRAA</sequence>
<comment type="caution">
    <text evidence="1">The sequence shown here is derived from an EMBL/GenBank/DDBJ whole genome shotgun (WGS) entry which is preliminary data.</text>
</comment>
<evidence type="ECO:0008006" key="3">
    <source>
        <dbReference type="Google" id="ProtNLM"/>
    </source>
</evidence>
<dbReference type="AlphaFoldDB" id="A0A3A4F2F6"/>